<reference evidence="2 3" key="1">
    <citation type="journal article" date="2015" name="Genome Biol.">
        <title>Comparative genomics of Steinernema reveals deeply conserved gene regulatory networks.</title>
        <authorList>
            <person name="Dillman A.R."/>
            <person name="Macchietto M."/>
            <person name="Porter C.F."/>
            <person name="Rogers A."/>
            <person name="Williams B."/>
            <person name="Antoshechkin I."/>
            <person name="Lee M.M."/>
            <person name="Goodwin Z."/>
            <person name="Lu X."/>
            <person name="Lewis E.E."/>
            <person name="Goodrich-Blair H."/>
            <person name="Stock S.P."/>
            <person name="Adams B.J."/>
            <person name="Sternberg P.W."/>
            <person name="Mortazavi A."/>
        </authorList>
    </citation>
    <scope>NUCLEOTIDE SEQUENCE [LARGE SCALE GENOMIC DNA]</scope>
    <source>
        <strain evidence="2 3">ALL</strain>
    </source>
</reference>
<dbReference type="SUPFAM" id="SSF56112">
    <property type="entry name" value="Protein kinase-like (PK-like)"/>
    <property type="match status" value="1"/>
</dbReference>
<dbReference type="Proteomes" id="UP000298663">
    <property type="component" value="Unassembled WGS sequence"/>
</dbReference>
<gene>
    <name evidence="2" type="ORF">L596_011643</name>
</gene>
<evidence type="ECO:0000313" key="2">
    <source>
        <dbReference type="EMBL" id="TKR87202.1"/>
    </source>
</evidence>
<dbReference type="SMART" id="SM00587">
    <property type="entry name" value="CHK"/>
    <property type="match status" value="1"/>
</dbReference>
<name>A0A4U5NUZ9_STECR</name>
<dbReference type="InterPro" id="IPR052961">
    <property type="entry name" value="Oxido-Kinase-like_Enzymes"/>
</dbReference>
<dbReference type="PANTHER" id="PTHR23020">
    <property type="entry name" value="UNCHARACTERIZED NUCLEAR HORMONE RECEPTOR-RELATED"/>
    <property type="match status" value="1"/>
</dbReference>
<proteinExistence type="predicted"/>
<dbReference type="InterPro" id="IPR015897">
    <property type="entry name" value="CHK_kinase-like"/>
</dbReference>
<dbReference type="Pfam" id="PF07914">
    <property type="entry name" value="DUF1679"/>
    <property type="match status" value="1"/>
</dbReference>
<accession>A0A4U5NUZ9</accession>
<evidence type="ECO:0000259" key="1">
    <source>
        <dbReference type="SMART" id="SM00587"/>
    </source>
</evidence>
<organism evidence="2 3">
    <name type="scientific">Steinernema carpocapsae</name>
    <name type="common">Entomopathogenic nematode</name>
    <dbReference type="NCBI Taxonomy" id="34508"/>
    <lineage>
        <taxon>Eukaryota</taxon>
        <taxon>Metazoa</taxon>
        <taxon>Ecdysozoa</taxon>
        <taxon>Nematoda</taxon>
        <taxon>Chromadorea</taxon>
        <taxon>Rhabditida</taxon>
        <taxon>Tylenchina</taxon>
        <taxon>Panagrolaimomorpha</taxon>
        <taxon>Strongyloidoidea</taxon>
        <taxon>Steinernematidae</taxon>
        <taxon>Steinernema</taxon>
    </lineage>
</organism>
<dbReference type="Gene3D" id="3.90.1200.10">
    <property type="match status" value="1"/>
</dbReference>
<sequence length="396" mass="45466">MEAQRMIGETRYSIGFLLDVLTENHENFGNREKESEIEKVEETLISKDRGFGSNIYSVKLTSAEGKAYSVVCKIPTAQHLNDHLQICNSGSKSFSEEEVRVQKEINITQVIETHNREVDFYRFAKKKFPRSLKIPRFIYGKYMSETKEGIAIMEDLSGKFEKGPSSAFSKTEALTMVDSICELQVQCLLNQDFVERNFRPVESLVKCIKGFTLLAVDDLLKNENYTWFTQDHADKISALADFDKLLEVMASMLELGMPPVVCHGDLWPTNILWQSSGNGSRDLLAIIDWQDCYIGNYATDLASILAVNMDFEMRKLCEKEILEYYVDRMNAYKENYNLNIDLTYEKVHLAYKKALQVSVLLIMSLLGNPEDVVDYGDGMGRLTRRLMHMLEDVEYE</sequence>
<dbReference type="InterPro" id="IPR011009">
    <property type="entry name" value="Kinase-like_dom_sf"/>
</dbReference>
<dbReference type="AlphaFoldDB" id="A0A4U5NUZ9"/>
<reference evidence="2 3" key="2">
    <citation type="journal article" date="2019" name="G3 (Bethesda)">
        <title>Hybrid Assembly of the Genome of the Entomopathogenic Nematode Steinernema carpocapsae Identifies the X-Chromosome.</title>
        <authorList>
            <person name="Serra L."/>
            <person name="Macchietto M."/>
            <person name="Macias-Munoz A."/>
            <person name="McGill C.J."/>
            <person name="Rodriguez I.M."/>
            <person name="Rodriguez B."/>
            <person name="Murad R."/>
            <person name="Mortazavi A."/>
        </authorList>
    </citation>
    <scope>NUCLEOTIDE SEQUENCE [LARGE SCALE GENOMIC DNA]</scope>
    <source>
        <strain evidence="2 3">ALL</strain>
    </source>
</reference>
<feature type="domain" description="CHK kinase-like" evidence="1">
    <location>
        <begin position="188"/>
        <end position="335"/>
    </location>
</feature>
<dbReference type="EMBL" id="AZBU02000003">
    <property type="protein sequence ID" value="TKR87202.1"/>
    <property type="molecule type" value="Genomic_DNA"/>
</dbReference>
<dbReference type="InterPro" id="IPR012877">
    <property type="entry name" value="Dhs-27"/>
</dbReference>
<comment type="caution">
    <text evidence="2">The sequence shown here is derived from an EMBL/GenBank/DDBJ whole genome shotgun (WGS) entry which is preliminary data.</text>
</comment>
<evidence type="ECO:0000313" key="3">
    <source>
        <dbReference type="Proteomes" id="UP000298663"/>
    </source>
</evidence>
<dbReference type="PANTHER" id="PTHR23020:SF41">
    <property type="entry name" value="AMINOGLYCOSIDE PHOSPHOTRANSFERASE DOMAIN-CONTAINING PROTEIN"/>
    <property type="match status" value="1"/>
</dbReference>
<dbReference type="OrthoDB" id="5843635at2759"/>
<protein>
    <recommendedName>
        <fullName evidence="1">CHK kinase-like domain-containing protein</fullName>
    </recommendedName>
</protein>
<keyword evidence="3" id="KW-1185">Reference proteome</keyword>